<dbReference type="EMBL" id="MN740307">
    <property type="protein sequence ID" value="QHT99363.1"/>
    <property type="molecule type" value="Genomic_DNA"/>
</dbReference>
<dbReference type="AlphaFoldDB" id="A0A6C0J6V9"/>
<evidence type="ECO:0000256" key="2">
    <source>
        <dbReference type="ARBA" id="ARBA00022801"/>
    </source>
</evidence>
<dbReference type="GO" id="GO:0006508">
    <property type="term" value="P:proteolysis"/>
    <property type="evidence" value="ECO:0007669"/>
    <property type="project" value="UniProtKB-KW"/>
</dbReference>
<dbReference type="PROSITE" id="PS50600">
    <property type="entry name" value="ULP_PROTEASE"/>
    <property type="match status" value="1"/>
</dbReference>
<dbReference type="InterPro" id="IPR038765">
    <property type="entry name" value="Papain-like_cys_pep_sf"/>
</dbReference>
<feature type="domain" description="Ubiquitin-like protease family profile" evidence="3">
    <location>
        <begin position="1"/>
        <end position="269"/>
    </location>
</feature>
<keyword evidence="2" id="KW-0378">Hydrolase</keyword>
<evidence type="ECO:0000259" key="3">
    <source>
        <dbReference type="PROSITE" id="PS50600"/>
    </source>
</evidence>
<keyword evidence="1" id="KW-0645">Protease</keyword>
<dbReference type="Pfam" id="PF02902">
    <property type="entry name" value="Peptidase_C48"/>
    <property type="match status" value="1"/>
</dbReference>
<dbReference type="InterPro" id="IPR003653">
    <property type="entry name" value="Peptidase_C48_C"/>
</dbReference>
<sequence length="309" mass="36573">MQTKRNTKKYKHNRKTKKIKPMVCNPGVENTNINNSCFTNDVLLQLKTSFNHSHPKNKIQNNKPNKIWNDLKSKLTTCNKEDCWLETITDITVRNKIEKEAFAPKQPKKWGKSPKTWLTNFDIVKVLKQYEKPYPNFRIIGPTPIDFDTRPIENMGTCVWEELCNFKLQDYIDKKITKIGIVFNLDKHDESGSHWVSMFIDLEDNFIFYLDSAGDPIPTEIKTLVDRITQQSLNLSSPIDLKYYDSNQVIHQMGNTECGMYSLFFIITMLTNKHNNRKFKNIKDKLNFFKNKRIPDSYIYKYRKKYFNL</sequence>
<dbReference type="GO" id="GO:0008234">
    <property type="term" value="F:cysteine-type peptidase activity"/>
    <property type="evidence" value="ECO:0007669"/>
    <property type="project" value="InterPro"/>
</dbReference>
<organism evidence="4">
    <name type="scientific">viral metagenome</name>
    <dbReference type="NCBI Taxonomy" id="1070528"/>
    <lineage>
        <taxon>unclassified sequences</taxon>
        <taxon>metagenomes</taxon>
        <taxon>organismal metagenomes</taxon>
    </lineage>
</organism>
<protein>
    <recommendedName>
        <fullName evidence="3">Ubiquitin-like protease family profile domain-containing protein</fullName>
    </recommendedName>
</protein>
<proteinExistence type="predicted"/>
<reference evidence="4" key="1">
    <citation type="journal article" date="2020" name="Nature">
        <title>Giant virus diversity and host interactions through global metagenomics.</title>
        <authorList>
            <person name="Schulz F."/>
            <person name="Roux S."/>
            <person name="Paez-Espino D."/>
            <person name="Jungbluth S."/>
            <person name="Walsh D.A."/>
            <person name="Denef V.J."/>
            <person name="McMahon K.D."/>
            <person name="Konstantinidis K.T."/>
            <person name="Eloe-Fadrosh E.A."/>
            <person name="Kyrpides N.C."/>
            <person name="Woyke T."/>
        </authorList>
    </citation>
    <scope>NUCLEOTIDE SEQUENCE</scope>
    <source>
        <strain evidence="4">GVMAG-M-3300025699-48</strain>
    </source>
</reference>
<evidence type="ECO:0000313" key="4">
    <source>
        <dbReference type="EMBL" id="QHT99363.1"/>
    </source>
</evidence>
<name>A0A6C0J6V9_9ZZZZ</name>
<accession>A0A6C0J6V9</accession>
<dbReference type="SUPFAM" id="SSF54001">
    <property type="entry name" value="Cysteine proteinases"/>
    <property type="match status" value="1"/>
</dbReference>
<dbReference type="Gene3D" id="3.40.395.10">
    <property type="entry name" value="Adenoviral Proteinase, Chain A"/>
    <property type="match status" value="1"/>
</dbReference>
<evidence type="ECO:0000256" key="1">
    <source>
        <dbReference type="ARBA" id="ARBA00022670"/>
    </source>
</evidence>